<evidence type="ECO:0000256" key="10">
    <source>
        <dbReference type="RuleBase" id="RU361115"/>
    </source>
</evidence>
<comment type="subcellular location">
    <subcellularLocation>
        <location evidence="1">Membrane</location>
        <topology evidence="1">Multi-pass membrane protein</topology>
    </subcellularLocation>
</comment>
<keyword evidence="3 10" id="KW-0808">Transferase</keyword>
<feature type="transmembrane region" description="Helical" evidence="10">
    <location>
        <begin position="63"/>
        <end position="85"/>
    </location>
</feature>
<accession>A0A9C6SXD4</accession>
<sequence>MSSSFLSRHGLLDIPDPALNRYPLLNSHWSTTIILVSYLIIVLKLGRKFMEHRNPYNLKKILIVYNSIQVIYNAILFGYAAYYILINSPYDRRCLVSLPYDHPEKQAERFLTYAYYINKLLDLCDTIFFILRKSYKQITTLHVYHHVMMPFFVYWTIRLHGFGGQYAVMGLFNTFVHMVMYFYYLISAMNPGIKSSLWWKKYITKLQMVQFILLLLQSLYILLFYPACKVPLVMQYLQLVVATTMILMFSNFYYHCYMKPKPQKDVKQE</sequence>
<dbReference type="PANTHER" id="PTHR11157:SF116">
    <property type="entry name" value="ELONGATION OF VERY LONG CHAIN FATTY ACIDS PROTEIN-RELATED"/>
    <property type="match status" value="1"/>
</dbReference>
<name>A0A9C6SXD4_DROAB</name>
<dbReference type="GO" id="GO:0009922">
    <property type="term" value="F:fatty acid elongase activity"/>
    <property type="evidence" value="ECO:0007669"/>
    <property type="project" value="UniProtKB-EC"/>
</dbReference>
<gene>
    <name evidence="12" type="primary">LOC117566590</name>
</gene>
<evidence type="ECO:0000256" key="4">
    <source>
        <dbReference type="ARBA" id="ARBA00022692"/>
    </source>
</evidence>
<evidence type="ECO:0000313" key="11">
    <source>
        <dbReference type="Proteomes" id="UP000515160"/>
    </source>
</evidence>
<evidence type="ECO:0000256" key="6">
    <source>
        <dbReference type="ARBA" id="ARBA00022989"/>
    </source>
</evidence>
<comment type="catalytic activity">
    <reaction evidence="10">
        <text>a very-long-chain acyl-CoA + malonyl-CoA + H(+) = a very-long-chain 3-oxoacyl-CoA + CO2 + CoA</text>
        <dbReference type="Rhea" id="RHEA:32727"/>
        <dbReference type="ChEBI" id="CHEBI:15378"/>
        <dbReference type="ChEBI" id="CHEBI:16526"/>
        <dbReference type="ChEBI" id="CHEBI:57287"/>
        <dbReference type="ChEBI" id="CHEBI:57384"/>
        <dbReference type="ChEBI" id="CHEBI:90725"/>
        <dbReference type="ChEBI" id="CHEBI:90736"/>
        <dbReference type="EC" id="2.3.1.199"/>
    </reaction>
</comment>
<keyword evidence="5 10" id="KW-0276">Fatty acid metabolism</keyword>
<keyword evidence="4 10" id="KW-0812">Transmembrane</keyword>
<dbReference type="PANTHER" id="PTHR11157">
    <property type="entry name" value="FATTY ACID ACYL TRANSFERASE-RELATED"/>
    <property type="match status" value="1"/>
</dbReference>
<dbReference type="InterPro" id="IPR002076">
    <property type="entry name" value="ELO_fam"/>
</dbReference>
<dbReference type="Pfam" id="PF01151">
    <property type="entry name" value="ELO"/>
    <property type="match status" value="1"/>
</dbReference>
<dbReference type="RefSeq" id="XP_051861481.1">
    <property type="nucleotide sequence ID" value="XM_052005521.1"/>
</dbReference>
<keyword evidence="9 10" id="KW-0275">Fatty acid biosynthesis</keyword>
<feature type="transmembrane region" description="Helical" evidence="10">
    <location>
        <begin position="233"/>
        <end position="254"/>
    </location>
</feature>
<evidence type="ECO:0000256" key="7">
    <source>
        <dbReference type="ARBA" id="ARBA00023098"/>
    </source>
</evidence>
<feature type="transmembrane region" description="Helical" evidence="10">
    <location>
        <begin position="206"/>
        <end position="227"/>
    </location>
</feature>
<dbReference type="GO" id="GO:0019367">
    <property type="term" value="P:fatty acid elongation, saturated fatty acid"/>
    <property type="evidence" value="ECO:0007669"/>
    <property type="project" value="TreeGrafter"/>
</dbReference>
<dbReference type="GO" id="GO:0034626">
    <property type="term" value="P:fatty acid elongation, polyunsaturated fatty acid"/>
    <property type="evidence" value="ECO:0007669"/>
    <property type="project" value="TreeGrafter"/>
</dbReference>
<evidence type="ECO:0000313" key="12">
    <source>
        <dbReference type="RefSeq" id="XP_051861481.1"/>
    </source>
</evidence>
<organism evidence="11 12">
    <name type="scientific">Drosophila albomicans</name>
    <name type="common">Fruit fly</name>
    <dbReference type="NCBI Taxonomy" id="7291"/>
    <lineage>
        <taxon>Eukaryota</taxon>
        <taxon>Metazoa</taxon>
        <taxon>Ecdysozoa</taxon>
        <taxon>Arthropoda</taxon>
        <taxon>Hexapoda</taxon>
        <taxon>Insecta</taxon>
        <taxon>Pterygota</taxon>
        <taxon>Neoptera</taxon>
        <taxon>Endopterygota</taxon>
        <taxon>Diptera</taxon>
        <taxon>Brachycera</taxon>
        <taxon>Muscomorpha</taxon>
        <taxon>Ephydroidea</taxon>
        <taxon>Drosophilidae</taxon>
        <taxon>Drosophila</taxon>
    </lineage>
</organism>
<dbReference type="GO" id="GO:0042761">
    <property type="term" value="P:very long-chain fatty acid biosynthetic process"/>
    <property type="evidence" value="ECO:0007669"/>
    <property type="project" value="TreeGrafter"/>
</dbReference>
<keyword evidence="11" id="KW-1185">Reference proteome</keyword>
<protein>
    <recommendedName>
        <fullName evidence="10">Elongation of very long chain fatty acids protein</fullName>
        <ecNumber evidence="10">2.3.1.199</ecNumber>
    </recommendedName>
    <alternativeName>
        <fullName evidence="10">Very-long-chain 3-oxoacyl-CoA synthase</fullName>
    </alternativeName>
</protein>
<feature type="transmembrane region" description="Helical" evidence="10">
    <location>
        <begin position="166"/>
        <end position="186"/>
    </location>
</feature>
<dbReference type="GO" id="GO:0034625">
    <property type="term" value="P:fatty acid elongation, monounsaturated fatty acid"/>
    <property type="evidence" value="ECO:0007669"/>
    <property type="project" value="TreeGrafter"/>
</dbReference>
<proteinExistence type="inferred from homology"/>
<evidence type="ECO:0000256" key="8">
    <source>
        <dbReference type="ARBA" id="ARBA00023136"/>
    </source>
</evidence>
<keyword evidence="7 10" id="KW-0443">Lipid metabolism</keyword>
<reference evidence="12" key="1">
    <citation type="submission" date="2025-08" db="UniProtKB">
        <authorList>
            <consortium name="RefSeq"/>
        </authorList>
    </citation>
    <scope>IDENTIFICATION</scope>
    <source>
        <strain evidence="12">15112-1751.03</strain>
        <tissue evidence="12">Whole Adult</tissue>
    </source>
</reference>
<keyword evidence="2 10" id="KW-0444">Lipid biosynthesis</keyword>
<dbReference type="AlphaFoldDB" id="A0A9C6SXD4"/>
<evidence type="ECO:0000256" key="1">
    <source>
        <dbReference type="ARBA" id="ARBA00004141"/>
    </source>
</evidence>
<evidence type="ECO:0000256" key="3">
    <source>
        <dbReference type="ARBA" id="ARBA00022679"/>
    </source>
</evidence>
<dbReference type="GeneID" id="117566590"/>
<comment type="similarity">
    <text evidence="10">Belongs to the ELO family.</text>
</comment>
<keyword evidence="8 10" id="KW-0472">Membrane</keyword>
<dbReference type="Proteomes" id="UP000515160">
    <property type="component" value="Chromosome 3"/>
</dbReference>
<dbReference type="GO" id="GO:0005789">
    <property type="term" value="C:endoplasmic reticulum membrane"/>
    <property type="evidence" value="ECO:0007669"/>
    <property type="project" value="TreeGrafter"/>
</dbReference>
<dbReference type="OrthoDB" id="434092at2759"/>
<feature type="transmembrane region" description="Helical" evidence="10">
    <location>
        <begin position="143"/>
        <end position="160"/>
    </location>
</feature>
<feature type="transmembrane region" description="Helical" evidence="10">
    <location>
        <begin position="113"/>
        <end position="131"/>
    </location>
</feature>
<evidence type="ECO:0000256" key="9">
    <source>
        <dbReference type="ARBA" id="ARBA00023160"/>
    </source>
</evidence>
<dbReference type="GO" id="GO:0030148">
    <property type="term" value="P:sphingolipid biosynthetic process"/>
    <property type="evidence" value="ECO:0007669"/>
    <property type="project" value="TreeGrafter"/>
</dbReference>
<evidence type="ECO:0000256" key="5">
    <source>
        <dbReference type="ARBA" id="ARBA00022832"/>
    </source>
</evidence>
<evidence type="ECO:0000256" key="2">
    <source>
        <dbReference type="ARBA" id="ARBA00022516"/>
    </source>
</evidence>
<dbReference type="EC" id="2.3.1.199" evidence="10"/>
<keyword evidence="6 10" id="KW-1133">Transmembrane helix</keyword>
<feature type="transmembrane region" description="Helical" evidence="10">
    <location>
        <begin position="25"/>
        <end position="43"/>
    </location>
</feature>